<dbReference type="InParanoid" id="A0A165DTM3"/>
<feature type="chain" id="PRO_5007856825" evidence="2">
    <location>
        <begin position="19"/>
        <end position="412"/>
    </location>
</feature>
<dbReference type="STRING" id="1314781.A0A165DTM3"/>
<accession>A0A165DTM3</accession>
<keyword evidence="2" id="KW-0732">Signal</keyword>
<evidence type="ECO:0000256" key="2">
    <source>
        <dbReference type="SAM" id="SignalP"/>
    </source>
</evidence>
<feature type="signal peptide" evidence="2">
    <location>
        <begin position="1"/>
        <end position="18"/>
    </location>
</feature>
<keyword evidence="4" id="KW-1185">Reference proteome</keyword>
<protein>
    <submittedName>
        <fullName evidence="3">Uncharacterized protein</fullName>
    </submittedName>
</protein>
<proteinExistence type="predicted"/>
<feature type="region of interest" description="Disordered" evidence="1">
    <location>
        <begin position="316"/>
        <end position="412"/>
    </location>
</feature>
<feature type="compositionally biased region" description="Low complexity" evidence="1">
    <location>
        <begin position="339"/>
        <end position="358"/>
    </location>
</feature>
<dbReference type="AlphaFoldDB" id="A0A165DTM3"/>
<evidence type="ECO:0000313" key="4">
    <source>
        <dbReference type="Proteomes" id="UP000077266"/>
    </source>
</evidence>
<organism evidence="3 4">
    <name type="scientific">Exidia glandulosa HHB12029</name>
    <dbReference type="NCBI Taxonomy" id="1314781"/>
    <lineage>
        <taxon>Eukaryota</taxon>
        <taxon>Fungi</taxon>
        <taxon>Dikarya</taxon>
        <taxon>Basidiomycota</taxon>
        <taxon>Agaricomycotina</taxon>
        <taxon>Agaricomycetes</taxon>
        <taxon>Auriculariales</taxon>
        <taxon>Exidiaceae</taxon>
        <taxon>Exidia</taxon>
    </lineage>
</organism>
<sequence length="412" mass="46064">MHSFAFILFFVAFSLVSASPLLQEEEAQREELDSLIHELGRRGVCAGVEMRGGGGKPQAPDYYGIICRTQTRYPSAYTFDDSKAQTTAFTNVAADGSVYPTEVGKPKGHNNWVCDHIVELSLLQAVIDNRHHPSVCGYLQQRVHRTQVPKYIQGIKALINSIENLVYFEFSIEKLKGETMRQYLNTGVHAPARVKELGNRQATDLEWMALNSYLQQTAHRTQYVAQQIDNAIRHSFPGSYYGVAQKWQQYMAQVDTVAQLARQSATNTQHQLYCAQQQRGHQYPQHPGYPPHYPRGLVARFVDFADTLLRRAGVKTAPKITKGSKDQPAMSCPMPPKSTNGTTPATGKTPTKAGTKTPTHGKKPVVVKKPPTTRKPTKPKPIVKKPSRPVRPPPRRPTRPPPRKAGRPRSLE</sequence>
<dbReference type="Proteomes" id="UP000077266">
    <property type="component" value="Unassembled WGS sequence"/>
</dbReference>
<evidence type="ECO:0000256" key="1">
    <source>
        <dbReference type="SAM" id="MobiDB-lite"/>
    </source>
</evidence>
<dbReference type="EMBL" id="KV426192">
    <property type="protein sequence ID" value="KZV85326.1"/>
    <property type="molecule type" value="Genomic_DNA"/>
</dbReference>
<evidence type="ECO:0000313" key="3">
    <source>
        <dbReference type="EMBL" id="KZV85326.1"/>
    </source>
</evidence>
<feature type="compositionally biased region" description="Basic residues" evidence="1">
    <location>
        <begin position="359"/>
        <end position="412"/>
    </location>
</feature>
<reference evidence="3 4" key="1">
    <citation type="journal article" date="2016" name="Mol. Biol. Evol.">
        <title>Comparative Genomics of Early-Diverging Mushroom-Forming Fungi Provides Insights into the Origins of Lignocellulose Decay Capabilities.</title>
        <authorList>
            <person name="Nagy L.G."/>
            <person name="Riley R."/>
            <person name="Tritt A."/>
            <person name="Adam C."/>
            <person name="Daum C."/>
            <person name="Floudas D."/>
            <person name="Sun H."/>
            <person name="Yadav J.S."/>
            <person name="Pangilinan J."/>
            <person name="Larsson K.H."/>
            <person name="Matsuura K."/>
            <person name="Barry K."/>
            <person name="Labutti K."/>
            <person name="Kuo R."/>
            <person name="Ohm R.A."/>
            <person name="Bhattacharya S.S."/>
            <person name="Shirouzu T."/>
            <person name="Yoshinaga Y."/>
            <person name="Martin F.M."/>
            <person name="Grigoriev I.V."/>
            <person name="Hibbett D.S."/>
        </authorList>
    </citation>
    <scope>NUCLEOTIDE SEQUENCE [LARGE SCALE GENOMIC DNA]</scope>
    <source>
        <strain evidence="3 4">HHB12029</strain>
    </source>
</reference>
<name>A0A165DTM3_EXIGL</name>
<gene>
    <name evidence="3" type="ORF">EXIGLDRAFT_775683</name>
</gene>